<proteinExistence type="predicted"/>
<comment type="caution">
    <text evidence="2">The sequence shown here is derived from an EMBL/GenBank/DDBJ whole genome shotgun (WGS) entry which is preliminary data.</text>
</comment>
<gene>
    <name evidence="2" type="primary">g9705</name>
    <name evidence="2" type="ORF">VP750_LOCUS8745</name>
</gene>
<feature type="region of interest" description="Disordered" evidence="1">
    <location>
        <begin position="78"/>
        <end position="98"/>
    </location>
</feature>
<evidence type="ECO:0000313" key="2">
    <source>
        <dbReference type="EMBL" id="CAL5226839.1"/>
    </source>
</evidence>
<dbReference type="EMBL" id="CAXHTA020000016">
    <property type="protein sequence ID" value="CAL5226839.1"/>
    <property type="molecule type" value="Genomic_DNA"/>
</dbReference>
<dbReference type="Proteomes" id="UP001497392">
    <property type="component" value="Unassembled WGS sequence"/>
</dbReference>
<accession>A0ABP1G8G9</accession>
<sequence>MMSCKATCAPFTAIKPAEGRPCVVRAVNCSAAAPTGSQQKVTRRSVGALLAAVPLLALSSGAARADVGDAIKSLDPSVGTGSEPKIGDAVESAKSSSKDVGKAVAEGLKIPDPLKTVQDNSPVKPGSFGGGPKVPTFGSNPPVDNDKGGPRIPNYAPGQNLGKNSIVEKALTDNSPAKQYMKR</sequence>
<organism evidence="2 3">
    <name type="scientific">Coccomyxa viridis</name>
    <dbReference type="NCBI Taxonomy" id="1274662"/>
    <lineage>
        <taxon>Eukaryota</taxon>
        <taxon>Viridiplantae</taxon>
        <taxon>Chlorophyta</taxon>
        <taxon>core chlorophytes</taxon>
        <taxon>Trebouxiophyceae</taxon>
        <taxon>Trebouxiophyceae incertae sedis</taxon>
        <taxon>Coccomyxaceae</taxon>
        <taxon>Coccomyxa</taxon>
    </lineage>
</organism>
<reference evidence="2 3" key="1">
    <citation type="submission" date="2024-06" db="EMBL/GenBank/DDBJ databases">
        <authorList>
            <person name="Kraege A."/>
            <person name="Thomma B."/>
        </authorList>
    </citation>
    <scope>NUCLEOTIDE SEQUENCE [LARGE SCALE GENOMIC DNA]</scope>
</reference>
<name>A0ABP1G8G9_9CHLO</name>
<feature type="region of interest" description="Disordered" evidence="1">
    <location>
        <begin position="111"/>
        <end position="183"/>
    </location>
</feature>
<evidence type="ECO:0000256" key="1">
    <source>
        <dbReference type="SAM" id="MobiDB-lite"/>
    </source>
</evidence>
<protein>
    <submittedName>
        <fullName evidence="2">G9705 protein</fullName>
    </submittedName>
</protein>
<keyword evidence="3" id="KW-1185">Reference proteome</keyword>
<evidence type="ECO:0000313" key="3">
    <source>
        <dbReference type="Proteomes" id="UP001497392"/>
    </source>
</evidence>